<dbReference type="Proteomes" id="UP001176940">
    <property type="component" value="Unassembled WGS sequence"/>
</dbReference>
<organism evidence="4 5">
    <name type="scientific">Ranitomeya imitator</name>
    <name type="common">mimic poison frog</name>
    <dbReference type="NCBI Taxonomy" id="111125"/>
    <lineage>
        <taxon>Eukaryota</taxon>
        <taxon>Metazoa</taxon>
        <taxon>Chordata</taxon>
        <taxon>Craniata</taxon>
        <taxon>Vertebrata</taxon>
        <taxon>Euteleostomi</taxon>
        <taxon>Amphibia</taxon>
        <taxon>Batrachia</taxon>
        <taxon>Anura</taxon>
        <taxon>Neobatrachia</taxon>
        <taxon>Hyloidea</taxon>
        <taxon>Dendrobatidae</taxon>
        <taxon>Dendrobatinae</taxon>
        <taxon>Ranitomeya</taxon>
    </lineage>
</organism>
<gene>
    <name evidence="4" type="ORF">RIMI_LOCUS18312565</name>
</gene>
<keyword evidence="1" id="KW-0863">Zinc-finger</keyword>
<dbReference type="InterPro" id="IPR013087">
    <property type="entry name" value="Znf_C2H2_type"/>
</dbReference>
<feature type="compositionally biased region" description="Basic and acidic residues" evidence="2">
    <location>
        <begin position="128"/>
        <end position="142"/>
    </location>
</feature>
<protein>
    <recommendedName>
        <fullName evidence="3">C2H2-type domain-containing protein</fullName>
    </recommendedName>
</protein>
<feature type="compositionally biased region" description="Polar residues" evidence="2">
    <location>
        <begin position="212"/>
        <end position="230"/>
    </location>
</feature>
<comment type="caution">
    <text evidence="4">The sequence shown here is derived from an EMBL/GenBank/DDBJ whole genome shotgun (WGS) entry which is preliminary data.</text>
</comment>
<feature type="domain" description="C2H2-type" evidence="3">
    <location>
        <begin position="263"/>
        <end position="291"/>
    </location>
</feature>
<reference evidence="4" key="1">
    <citation type="submission" date="2023-07" db="EMBL/GenBank/DDBJ databases">
        <authorList>
            <person name="Stuckert A."/>
        </authorList>
    </citation>
    <scope>NUCLEOTIDE SEQUENCE</scope>
</reference>
<proteinExistence type="predicted"/>
<name>A0ABN9MDA4_9NEOB</name>
<sequence>MVEEPKSLQLNGSSDGTKCEFLPEPHSEQGPSFSDVDFGDHLDYVRTPTVPPLHTDGTKCEFLPEPQSEQRPSFSDIDFGDHLDYVRTPTAPPSHTDKEVAISCKDMEVLEMSCSSDEFIEPLSEPPQSERIDSSSGDRADEDHPDDLQSPPPPIEKQKEIRKEDDGDGEDNDTSNKEEEETPDLPPDDVTAQPVPEPPKVTEPPSDAMDEPSSSELWIAQDGTTSSTWIPQDDPRPKGRNCFKYGTTILLPELPMKMAESDPRCHLCDITFPDKYELELHQRTMHSKKQRL</sequence>
<keyword evidence="1" id="KW-0479">Metal-binding</keyword>
<dbReference type="PROSITE" id="PS00028">
    <property type="entry name" value="ZINC_FINGER_C2H2_1"/>
    <property type="match status" value="1"/>
</dbReference>
<feature type="region of interest" description="Disordered" evidence="2">
    <location>
        <begin position="115"/>
        <end position="239"/>
    </location>
</feature>
<feature type="compositionally biased region" description="Basic and acidic residues" evidence="2">
    <location>
        <begin position="17"/>
        <end position="27"/>
    </location>
</feature>
<feature type="compositionally biased region" description="Basic and acidic residues" evidence="2">
    <location>
        <begin position="156"/>
        <end position="165"/>
    </location>
</feature>
<feature type="compositionally biased region" description="Acidic residues" evidence="2">
    <location>
        <begin position="166"/>
        <end position="187"/>
    </location>
</feature>
<evidence type="ECO:0000256" key="2">
    <source>
        <dbReference type="SAM" id="MobiDB-lite"/>
    </source>
</evidence>
<evidence type="ECO:0000256" key="1">
    <source>
        <dbReference type="PROSITE-ProRule" id="PRU00042"/>
    </source>
</evidence>
<evidence type="ECO:0000313" key="5">
    <source>
        <dbReference type="Proteomes" id="UP001176940"/>
    </source>
</evidence>
<dbReference type="EMBL" id="CAUEEQ010055550">
    <property type="protein sequence ID" value="CAJ0962579.1"/>
    <property type="molecule type" value="Genomic_DNA"/>
</dbReference>
<keyword evidence="5" id="KW-1185">Reference proteome</keyword>
<evidence type="ECO:0000259" key="3">
    <source>
        <dbReference type="PROSITE" id="PS50157"/>
    </source>
</evidence>
<feature type="region of interest" description="Disordered" evidence="2">
    <location>
        <begin position="1"/>
        <end position="99"/>
    </location>
</feature>
<dbReference type="PROSITE" id="PS50157">
    <property type="entry name" value="ZINC_FINGER_C2H2_2"/>
    <property type="match status" value="1"/>
</dbReference>
<accession>A0ABN9MDA4</accession>
<keyword evidence="1" id="KW-0862">Zinc</keyword>
<evidence type="ECO:0000313" key="4">
    <source>
        <dbReference type="EMBL" id="CAJ0962579.1"/>
    </source>
</evidence>